<dbReference type="SUPFAM" id="SSF53098">
    <property type="entry name" value="Ribonuclease H-like"/>
    <property type="match status" value="1"/>
</dbReference>
<sequence length="199" mass="22994">MSCLQALVSNPINFKLFSLVFLIKSFINYLNHSHRFIKLLWIPSHIGIHGNEVADWLAKSTVIRILPSPAQLSWTDLFPPLRRRILSLWSNQWNNLPISFASKYKNTAPVISNNKTWFNNLNLPRSTIVRFNRFRVGHSLLPDHAYKLGLNYSPMYTLHTGESICDLQHLLFHCPSLLQTPKSTQLSAFNIPPKLFFIL</sequence>
<accession>A0A6G0XYS7</accession>
<gene>
    <name evidence="1" type="ORF">FWK35_00031099</name>
</gene>
<evidence type="ECO:0000313" key="2">
    <source>
        <dbReference type="Proteomes" id="UP000478052"/>
    </source>
</evidence>
<evidence type="ECO:0000313" key="1">
    <source>
        <dbReference type="EMBL" id="KAF0746003.1"/>
    </source>
</evidence>
<reference evidence="1 2" key="1">
    <citation type="submission" date="2019-08" db="EMBL/GenBank/DDBJ databases">
        <title>Whole genome of Aphis craccivora.</title>
        <authorList>
            <person name="Voronova N.V."/>
            <person name="Shulinski R.S."/>
            <person name="Bandarenka Y.V."/>
            <person name="Zhorov D.G."/>
            <person name="Warner D."/>
        </authorList>
    </citation>
    <scope>NUCLEOTIDE SEQUENCE [LARGE SCALE GENOMIC DNA]</scope>
    <source>
        <strain evidence="1">180601</strain>
        <tissue evidence="1">Whole Body</tissue>
    </source>
</reference>
<comment type="caution">
    <text evidence="1">The sequence shown here is derived from an EMBL/GenBank/DDBJ whole genome shotgun (WGS) entry which is preliminary data.</text>
</comment>
<protein>
    <submittedName>
        <fullName evidence="1">RNase H domain-containing protein</fullName>
    </submittedName>
</protein>
<dbReference type="OrthoDB" id="6628071at2759"/>
<organism evidence="1 2">
    <name type="scientific">Aphis craccivora</name>
    <name type="common">Cowpea aphid</name>
    <dbReference type="NCBI Taxonomy" id="307492"/>
    <lineage>
        <taxon>Eukaryota</taxon>
        <taxon>Metazoa</taxon>
        <taxon>Ecdysozoa</taxon>
        <taxon>Arthropoda</taxon>
        <taxon>Hexapoda</taxon>
        <taxon>Insecta</taxon>
        <taxon>Pterygota</taxon>
        <taxon>Neoptera</taxon>
        <taxon>Paraneoptera</taxon>
        <taxon>Hemiptera</taxon>
        <taxon>Sternorrhyncha</taxon>
        <taxon>Aphidomorpha</taxon>
        <taxon>Aphidoidea</taxon>
        <taxon>Aphididae</taxon>
        <taxon>Aphidini</taxon>
        <taxon>Aphis</taxon>
        <taxon>Aphis</taxon>
    </lineage>
</organism>
<dbReference type="InterPro" id="IPR036397">
    <property type="entry name" value="RNaseH_sf"/>
</dbReference>
<dbReference type="EMBL" id="VUJU01007365">
    <property type="protein sequence ID" value="KAF0746003.1"/>
    <property type="molecule type" value="Genomic_DNA"/>
</dbReference>
<dbReference type="InterPro" id="IPR012337">
    <property type="entry name" value="RNaseH-like_sf"/>
</dbReference>
<dbReference type="GO" id="GO:0003676">
    <property type="term" value="F:nucleic acid binding"/>
    <property type="evidence" value="ECO:0007669"/>
    <property type="project" value="InterPro"/>
</dbReference>
<name>A0A6G0XYS7_APHCR</name>
<proteinExistence type="predicted"/>
<dbReference type="Proteomes" id="UP000478052">
    <property type="component" value="Unassembled WGS sequence"/>
</dbReference>
<keyword evidence="2" id="KW-1185">Reference proteome</keyword>
<dbReference type="Gene3D" id="3.30.420.10">
    <property type="entry name" value="Ribonuclease H-like superfamily/Ribonuclease H"/>
    <property type="match status" value="1"/>
</dbReference>
<dbReference type="AlphaFoldDB" id="A0A6G0XYS7"/>